<keyword evidence="1" id="KW-0472">Membrane</keyword>
<protein>
    <submittedName>
        <fullName evidence="2">Uncharacterized protein</fullName>
    </submittedName>
</protein>
<keyword evidence="3" id="KW-1185">Reference proteome</keyword>
<keyword evidence="1" id="KW-0812">Transmembrane</keyword>
<evidence type="ECO:0000256" key="1">
    <source>
        <dbReference type="SAM" id="Phobius"/>
    </source>
</evidence>
<proteinExistence type="predicted"/>
<evidence type="ECO:0000313" key="2">
    <source>
        <dbReference type="EMBL" id="SEG62854.1"/>
    </source>
</evidence>
<organism evidence="2 3">
    <name type="scientific">Actinacidiphila yanglinensis</name>
    <dbReference type="NCBI Taxonomy" id="310779"/>
    <lineage>
        <taxon>Bacteria</taxon>
        <taxon>Bacillati</taxon>
        <taxon>Actinomycetota</taxon>
        <taxon>Actinomycetes</taxon>
        <taxon>Kitasatosporales</taxon>
        <taxon>Streptomycetaceae</taxon>
        <taxon>Actinacidiphila</taxon>
    </lineage>
</organism>
<feature type="transmembrane region" description="Helical" evidence="1">
    <location>
        <begin position="41"/>
        <end position="64"/>
    </location>
</feature>
<keyword evidence="1" id="KW-1133">Transmembrane helix</keyword>
<accession>A0A1H6BQ83</accession>
<dbReference type="Proteomes" id="UP000236754">
    <property type="component" value="Unassembled WGS sequence"/>
</dbReference>
<sequence>MKRHRFEPAALVMGLVLIGLSVSFLLDATGVWDLSDRNATITAASCGLGLVLVTASLTQVVRIVRDVRRRRTPRP</sequence>
<reference evidence="2 3" key="1">
    <citation type="submission" date="2016-10" db="EMBL/GenBank/DDBJ databases">
        <authorList>
            <person name="de Groot N.N."/>
        </authorList>
    </citation>
    <scope>NUCLEOTIDE SEQUENCE [LARGE SCALE GENOMIC DNA]</scope>
    <source>
        <strain evidence="2 3">CGMCC 4.2023</strain>
    </source>
</reference>
<dbReference type="AlphaFoldDB" id="A0A1H6BQ83"/>
<dbReference type="RefSeq" id="WP_103886854.1">
    <property type="nucleotide sequence ID" value="NZ_FNVU01000007.1"/>
</dbReference>
<gene>
    <name evidence="2" type="ORF">SAMN05216223_107113</name>
</gene>
<evidence type="ECO:0000313" key="3">
    <source>
        <dbReference type="Proteomes" id="UP000236754"/>
    </source>
</evidence>
<dbReference type="OrthoDB" id="4338664at2"/>
<name>A0A1H6BQ83_9ACTN</name>
<dbReference type="EMBL" id="FNVU01000007">
    <property type="protein sequence ID" value="SEG62854.1"/>
    <property type="molecule type" value="Genomic_DNA"/>
</dbReference>